<evidence type="ECO:0000313" key="3">
    <source>
        <dbReference type="Proteomes" id="UP001608902"/>
    </source>
</evidence>
<organism evidence="2 3">
    <name type="scientific">Gnathostoma spinigerum</name>
    <dbReference type="NCBI Taxonomy" id="75299"/>
    <lineage>
        <taxon>Eukaryota</taxon>
        <taxon>Metazoa</taxon>
        <taxon>Ecdysozoa</taxon>
        <taxon>Nematoda</taxon>
        <taxon>Chromadorea</taxon>
        <taxon>Rhabditida</taxon>
        <taxon>Spirurina</taxon>
        <taxon>Gnathostomatomorpha</taxon>
        <taxon>Gnathostomatoidea</taxon>
        <taxon>Gnathostomatidae</taxon>
        <taxon>Gnathostoma</taxon>
    </lineage>
</organism>
<dbReference type="Proteomes" id="UP001608902">
    <property type="component" value="Unassembled WGS sequence"/>
</dbReference>
<feature type="signal peptide" evidence="1">
    <location>
        <begin position="1"/>
        <end position="18"/>
    </location>
</feature>
<keyword evidence="3" id="KW-1185">Reference proteome</keyword>
<name>A0ABD6EFM3_9BILA</name>
<proteinExistence type="predicted"/>
<gene>
    <name evidence="2" type="ORF">AB6A40_005497</name>
</gene>
<feature type="chain" id="PRO_5044847788" evidence="1">
    <location>
        <begin position="19"/>
        <end position="76"/>
    </location>
</feature>
<comment type="caution">
    <text evidence="2">The sequence shown here is derived from an EMBL/GenBank/DDBJ whole genome shotgun (WGS) entry which is preliminary data.</text>
</comment>
<reference evidence="2 3" key="1">
    <citation type="submission" date="2024-08" db="EMBL/GenBank/DDBJ databases">
        <title>Gnathostoma spinigerum genome.</title>
        <authorList>
            <person name="Gonzalez-Bertolin B."/>
            <person name="Monzon S."/>
            <person name="Zaballos A."/>
            <person name="Jimenez P."/>
            <person name="Dekumyoy P."/>
            <person name="Varona S."/>
            <person name="Cuesta I."/>
            <person name="Sumanam S."/>
            <person name="Adisakwattana P."/>
            <person name="Gasser R.B."/>
            <person name="Hernandez-Gonzalez A."/>
            <person name="Young N.D."/>
            <person name="Perteguer M.J."/>
        </authorList>
    </citation>
    <scope>NUCLEOTIDE SEQUENCE [LARGE SCALE GENOMIC DNA]</scope>
    <source>
        <strain evidence="2">AL3</strain>
        <tissue evidence="2">Liver</tissue>
    </source>
</reference>
<dbReference type="AlphaFoldDB" id="A0ABD6EFM3"/>
<dbReference type="EMBL" id="JBGFUD010003532">
    <property type="protein sequence ID" value="MFH4978788.1"/>
    <property type="molecule type" value="Genomic_DNA"/>
</dbReference>
<sequence length="76" mass="8893">MKLFLSFLLLSMVSVSAAWFYQPRSHFINGAGYQASFEAPFRTVLCADQFPIRIQRFADAEEICRIYLKKFVYQTD</sequence>
<evidence type="ECO:0000313" key="2">
    <source>
        <dbReference type="EMBL" id="MFH4978788.1"/>
    </source>
</evidence>
<evidence type="ECO:0000256" key="1">
    <source>
        <dbReference type="SAM" id="SignalP"/>
    </source>
</evidence>
<protein>
    <submittedName>
        <fullName evidence="2">Uncharacterized protein</fullName>
    </submittedName>
</protein>
<accession>A0ABD6EFM3</accession>
<keyword evidence="1" id="KW-0732">Signal</keyword>